<accession>A0A948RXD3</accession>
<organism evidence="1 2">
    <name type="scientific">Eiseniibacteriota bacterium</name>
    <dbReference type="NCBI Taxonomy" id="2212470"/>
    <lineage>
        <taxon>Bacteria</taxon>
        <taxon>Candidatus Eiseniibacteriota</taxon>
    </lineage>
</organism>
<gene>
    <name evidence="1" type="ORF">KJ970_10185</name>
</gene>
<dbReference type="Proteomes" id="UP000777784">
    <property type="component" value="Unassembled WGS sequence"/>
</dbReference>
<dbReference type="CDD" id="cd18774">
    <property type="entry name" value="PDC2_HK_sensor"/>
    <property type="match status" value="1"/>
</dbReference>
<reference evidence="1" key="1">
    <citation type="submission" date="2021-05" db="EMBL/GenBank/DDBJ databases">
        <title>Energy efficiency and biological interactions define the core microbiome of deep oligotrophic groundwater.</title>
        <authorList>
            <person name="Mehrshad M."/>
            <person name="Lopez-Fernandez M."/>
            <person name="Bell E."/>
            <person name="Bernier-Latmani R."/>
            <person name="Bertilsson S."/>
            <person name="Dopson M."/>
        </authorList>
    </citation>
    <scope>NUCLEOTIDE SEQUENCE</scope>
    <source>
        <strain evidence="1">Modern_marine.mb.64</strain>
    </source>
</reference>
<proteinExistence type="predicted"/>
<evidence type="ECO:0000313" key="1">
    <source>
        <dbReference type="EMBL" id="MBU2691288.1"/>
    </source>
</evidence>
<name>A0A948RXD3_UNCEI</name>
<dbReference type="AlphaFoldDB" id="A0A948RXD3"/>
<evidence type="ECO:0000313" key="2">
    <source>
        <dbReference type="Proteomes" id="UP000777784"/>
    </source>
</evidence>
<protein>
    <recommendedName>
        <fullName evidence="3">Cache domain-containing protein</fullName>
    </recommendedName>
</protein>
<evidence type="ECO:0008006" key="3">
    <source>
        <dbReference type="Google" id="ProtNLM"/>
    </source>
</evidence>
<comment type="caution">
    <text evidence="1">The sequence shown here is derived from an EMBL/GenBank/DDBJ whole genome shotgun (WGS) entry which is preliminary data.</text>
</comment>
<sequence>MNALEILEYQLERSAASLTSRILKIYDVLEELRDKTLRCFRDTKNDRRSISQWLREEAFAEDPDGFFQSLAALEKYRNGQADPDGISYFWNPQGQNDPQTRFRMYALRDFGTILTAVRKTLPGIAWVYYQDVTNASIQHPYIDLAAAISPDFDWSQYHTYLSVSPKHNPGRAIRWTAPTVDYAGEGIILSVSIPVYEKDNFLGLWSIDVPLEFLQDRPLVEVQFPGSDILLVDDSGNIISHNSIVAEINKEKGSILYKTIDSLSSDFDRPDFMTSVLRKKQGRMIVKMSDGRECYAHFQSLPQIGWVLFSIVPLKKLE</sequence>
<dbReference type="Gene3D" id="3.30.450.20">
    <property type="entry name" value="PAS domain"/>
    <property type="match status" value="1"/>
</dbReference>
<dbReference type="EMBL" id="JAHJDP010000053">
    <property type="protein sequence ID" value="MBU2691288.1"/>
    <property type="molecule type" value="Genomic_DNA"/>
</dbReference>